<comment type="caution">
    <text evidence="3">The sequence shown here is derived from an EMBL/GenBank/DDBJ whole genome shotgun (WGS) entry which is preliminary data.</text>
</comment>
<evidence type="ECO:0000259" key="1">
    <source>
        <dbReference type="Pfam" id="PF00534"/>
    </source>
</evidence>
<sequence length="388" mass="44880">MNILIISTIDTGGGGARIPWNIMAGLKEKGHKVSMFVGYKNSNDPDVHKIPLNPLYYRLSKFFATDLRFARSSCIFNTKEYKGADVINCHNIHSGFFNWSDFQRIVKEKKVVWTIHDLWPMTSGYTDTYRKKIDEPKRFFGFLWDNRPKLLEEKEKLYKNSFFYTVAVSDYIREEIRQSVLGHLPCRLIYNSVDTKTFKPYNKIQTRKELDLPIDKKIILFVAPKGINAKLKGADYFKKLAKKYTHKKDWLFVAIGNERHRDKIKIENILDIGRISDRLTMAKYYSAADVFLYPSLADSFGLVVAEAMACGLPVVSFDTGGIPGIISDLGYIAKYENLEDLDNGLNKMLSIDKREYDLISAKCAKRIKDVFPLKKMIDRYENLFYEIA</sequence>
<dbReference type="GO" id="GO:0016757">
    <property type="term" value="F:glycosyltransferase activity"/>
    <property type="evidence" value="ECO:0007669"/>
    <property type="project" value="InterPro"/>
</dbReference>
<feature type="domain" description="Glycosyltransferase subfamily 4-like N-terminal" evidence="2">
    <location>
        <begin position="13"/>
        <end position="196"/>
    </location>
</feature>
<dbReference type="SUPFAM" id="SSF53756">
    <property type="entry name" value="UDP-Glycosyltransferase/glycogen phosphorylase"/>
    <property type="match status" value="1"/>
</dbReference>
<keyword evidence="3" id="KW-0808">Transferase</keyword>
<accession>A0A0G0PLR1</accession>
<dbReference type="EMBL" id="LBXL01000040">
    <property type="protein sequence ID" value="KKR28863.1"/>
    <property type="molecule type" value="Genomic_DNA"/>
</dbReference>
<proteinExistence type="predicted"/>
<dbReference type="Proteomes" id="UP000034793">
    <property type="component" value="Unassembled WGS sequence"/>
</dbReference>
<dbReference type="InterPro" id="IPR028098">
    <property type="entry name" value="Glyco_trans_4-like_N"/>
</dbReference>
<organism evidence="3 4">
    <name type="scientific">Candidatus Woesebacteria bacterium GW2011_GWA1_39_8</name>
    <dbReference type="NCBI Taxonomy" id="1618552"/>
    <lineage>
        <taxon>Bacteria</taxon>
        <taxon>Candidatus Woeseibacteriota</taxon>
    </lineage>
</organism>
<dbReference type="AlphaFoldDB" id="A0A0G0PLR1"/>
<reference evidence="3 4" key="1">
    <citation type="journal article" date="2015" name="Nature">
        <title>rRNA introns, odd ribosomes, and small enigmatic genomes across a large radiation of phyla.</title>
        <authorList>
            <person name="Brown C.T."/>
            <person name="Hug L.A."/>
            <person name="Thomas B.C."/>
            <person name="Sharon I."/>
            <person name="Castelle C.J."/>
            <person name="Singh A."/>
            <person name="Wilkins M.J."/>
            <person name="Williams K.H."/>
            <person name="Banfield J.F."/>
        </authorList>
    </citation>
    <scope>NUCLEOTIDE SEQUENCE [LARGE SCALE GENOMIC DNA]</scope>
</reference>
<dbReference type="Pfam" id="PF13439">
    <property type="entry name" value="Glyco_transf_4"/>
    <property type="match status" value="1"/>
</dbReference>
<dbReference type="Gene3D" id="3.40.50.2000">
    <property type="entry name" value="Glycogen Phosphorylase B"/>
    <property type="match status" value="2"/>
</dbReference>
<name>A0A0G0PLR1_9BACT</name>
<dbReference type="PANTHER" id="PTHR12526:SF637">
    <property type="entry name" value="GLYCOSYLTRANSFERASE EPSF-RELATED"/>
    <property type="match status" value="1"/>
</dbReference>
<dbReference type="Pfam" id="PF00534">
    <property type="entry name" value="Glycos_transf_1"/>
    <property type="match status" value="1"/>
</dbReference>
<dbReference type="InterPro" id="IPR001296">
    <property type="entry name" value="Glyco_trans_1"/>
</dbReference>
<feature type="domain" description="Glycosyl transferase family 1" evidence="1">
    <location>
        <begin position="205"/>
        <end position="359"/>
    </location>
</feature>
<evidence type="ECO:0000313" key="3">
    <source>
        <dbReference type="EMBL" id="KKR28863.1"/>
    </source>
</evidence>
<protein>
    <submittedName>
        <fullName evidence="3">Glycosyl transferase, group 1/2 family protein</fullName>
    </submittedName>
</protein>
<evidence type="ECO:0000313" key="4">
    <source>
        <dbReference type="Proteomes" id="UP000034793"/>
    </source>
</evidence>
<evidence type="ECO:0000259" key="2">
    <source>
        <dbReference type="Pfam" id="PF13439"/>
    </source>
</evidence>
<dbReference type="PANTHER" id="PTHR12526">
    <property type="entry name" value="GLYCOSYLTRANSFERASE"/>
    <property type="match status" value="1"/>
</dbReference>
<gene>
    <name evidence="3" type="ORF">UT61_C0040G0004</name>
</gene>